<evidence type="ECO:0000256" key="5">
    <source>
        <dbReference type="RuleBase" id="RU003682"/>
    </source>
</evidence>
<keyword evidence="8" id="KW-1185">Reference proteome</keyword>
<sequence>MIDSQERLQQLKAFDESKAGVKGIVDNGITKVPSIFIRTPEDTAAEDTPSSGKPTDPYQVRIPVVDLGDIAGRPAKVIQDVRQAAETVGFFHVVNHGIPNRVLEEMLEGARGFYELPREVKADYYSRDPKRKVRHFSSYTLSKTTWRDTMFCDVAPEPLDPKNCLKFAGMTDPCMIHPLFPCVILTSKTNNSITMEYSDQVYKLGVTLFELLSQALGLKFDHLNGLDCAKDRLITTHYYPPCPQPELTIGTDKHSDGTFITILLQDHIGGLQVLLENKWIDVLPRPGALIVNIGDLLQIISNDKFRRGSLGGAVRSTAWNCEDRHGCDGLGSGIYTSRFGDGMAGVFGDDCKGGSLQVLVCGGEMKIVGSRERVGFLFGDCGRLIR</sequence>
<protein>
    <recommendedName>
        <fullName evidence="6">Fe2OG dioxygenase domain-containing protein</fullName>
    </recommendedName>
</protein>
<evidence type="ECO:0000256" key="3">
    <source>
        <dbReference type="ARBA" id="ARBA00023002"/>
    </source>
</evidence>
<dbReference type="InterPro" id="IPR026992">
    <property type="entry name" value="DIOX_N"/>
</dbReference>
<dbReference type="Pfam" id="PF03171">
    <property type="entry name" value="2OG-FeII_Oxy"/>
    <property type="match status" value="1"/>
</dbReference>
<organism evidence="7 8">
    <name type="scientific">Rubus argutus</name>
    <name type="common">Southern blackberry</name>
    <dbReference type="NCBI Taxonomy" id="59490"/>
    <lineage>
        <taxon>Eukaryota</taxon>
        <taxon>Viridiplantae</taxon>
        <taxon>Streptophyta</taxon>
        <taxon>Embryophyta</taxon>
        <taxon>Tracheophyta</taxon>
        <taxon>Spermatophyta</taxon>
        <taxon>Magnoliopsida</taxon>
        <taxon>eudicotyledons</taxon>
        <taxon>Gunneridae</taxon>
        <taxon>Pentapetalae</taxon>
        <taxon>rosids</taxon>
        <taxon>fabids</taxon>
        <taxon>Rosales</taxon>
        <taxon>Rosaceae</taxon>
        <taxon>Rosoideae</taxon>
        <taxon>Rosoideae incertae sedis</taxon>
        <taxon>Rubus</taxon>
    </lineage>
</organism>
<proteinExistence type="inferred from homology"/>
<accession>A0AAW1XYU7</accession>
<keyword evidence="3 5" id="KW-0560">Oxidoreductase</keyword>
<dbReference type="PRINTS" id="PR00682">
    <property type="entry name" value="IPNSYNTHASE"/>
</dbReference>
<evidence type="ECO:0000256" key="2">
    <source>
        <dbReference type="ARBA" id="ARBA00022723"/>
    </source>
</evidence>
<evidence type="ECO:0000256" key="4">
    <source>
        <dbReference type="ARBA" id="ARBA00023004"/>
    </source>
</evidence>
<evidence type="ECO:0000313" key="8">
    <source>
        <dbReference type="Proteomes" id="UP001457282"/>
    </source>
</evidence>
<dbReference type="PROSITE" id="PS51471">
    <property type="entry name" value="FE2OG_OXY"/>
    <property type="match status" value="1"/>
</dbReference>
<comment type="similarity">
    <text evidence="1 5">Belongs to the iron/ascorbate-dependent oxidoreductase family.</text>
</comment>
<reference evidence="7 8" key="1">
    <citation type="journal article" date="2023" name="G3 (Bethesda)">
        <title>A chromosome-length genome assembly and annotation of blackberry (Rubus argutus, cv. 'Hillquist').</title>
        <authorList>
            <person name="Bruna T."/>
            <person name="Aryal R."/>
            <person name="Dudchenko O."/>
            <person name="Sargent D.J."/>
            <person name="Mead D."/>
            <person name="Buti M."/>
            <person name="Cavallini A."/>
            <person name="Hytonen T."/>
            <person name="Andres J."/>
            <person name="Pham M."/>
            <person name="Weisz D."/>
            <person name="Mascagni F."/>
            <person name="Usai G."/>
            <person name="Natali L."/>
            <person name="Bassil N."/>
            <person name="Fernandez G.E."/>
            <person name="Lomsadze A."/>
            <person name="Armour M."/>
            <person name="Olukolu B."/>
            <person name="Poorten T."/>
            <person name="Britton C."/>
            <person name="Davik J."/>
            <person name="Ashrafi H."/>
            <person name="Aiden E.L."/>
            <person name="Borodovsky M."/>
            <person name="Worthington M."/>
        </authorList>
    </citation>
    <scope>NUCLEOTIDE SEQUENCE [LARGE SCALE GENOMIC DNA]</scope>
    <source>
        <strain evidence="7">PI 553951</strain>
    </source>
</reference>
<gene>
    <name evidence="7" type="ORF">M0R45_007461</name>
</gene>
<dbReference type="GO" id="GO:0051213">
    <property type="term" value="F:dioxygenase activity"/>
    <property type="evidence" value="ECO:0007669"/>
    <property type="project" value="UniProtKB-ARBA"/>
</dbReference>
<dbReference type="GO" id="GO:0046872">
    <property type="term" value="F:metal ion binding"/>
    <property type="evidence" value="ECO:0007669"/>
    <property type="project" value="UniProtKB-KW"/>
</dbReference>
<dbReference type="InterPro" id="IPR005123">
    <property type="entry name" value="Oxoglu/Fe-dep_dioxygenase_dom"/>
</dbReference>
<dbReference type="PANTHER" id="PTHR10209:SF776">
    <property type="entry name" value="2OG-FE(II) OXYGENASE FAMILY OXIDOREDUCTASE"/>
    <property type="match status" value="1"/>
</dbReference>
<keyword evidence="4 5" id="KW-0408">Iron</keyword>
<dbReference type="AlphaFoldDB" id="A0AAW1XYU7"/>
<keyword evidence="2 5" id="KW-0479">Metal-binding</keyword>
<dbReference type="Gene3D" id="2.60.120.330">
    <property type="entry name" value="B-lactam Antibiotic, Isopenicillin N Synthase, Chain"/>
    <property type="match status" value="1"/>
</dbReference>
<dbReference type="InterPro" id="IPR044861">
    <property type="entry name" value="IPNS-like_FE2OG_OXY"/>
</dbReference>
<dbReference type="SUPFAM" id="SSF51197">
    <property type="entry name" value="Clavaminate synthase-like"/>
    <property type="match status" value="1"/>
</dbReference>
<name>A0AAW1XYU7_RUBAR</name>
<evidence type="ECO:0000259" key="6">
    <source>
        <dbReference type="PROSITE" id="PS51471"/>
    </source>
</evidence>
<evidence type="ECO:0000313" key="7">
    <source>
        <dbReference type="EMBL" id="KAK9941767.1"/>
    </source>
</evidence>
<feature type="domain" description="Fe2OG dioxygenase" evidence="6">
    <location>
        <begin position="229"/>
        <end position="386"/>
    </location>
</feature>
<dbReference type="PANTHER" id="PTHR10209">
    <property type="entry name" value="OXIDOREDUCTASE, 2OG-FE II OXYGENASE FAMILY PROTEIN"/>
    <property type="match status" value="1"/>
</dbReference>
<dbReference type="Proteomes" id="UP001457282">
    <property type="component" value="Unassembled WGS sequence"/>
</dbReference>
<dbReference type="EMBL" id="JBEDUW010000002">
    <property type="protein sequence ID" value="KAK9941767.1"/>
    <property type="molecule type" value="Genomic_DNA"/>
</dbReference>
<dbReference type="Pfam" id="PF14226">
    <property type="entry name" value="DIOX_N"/>
    <property type="match status" value="1"/>
</dbReference>
<comment type="caution">
    <text evidence="7">The sequence shown here is derived from an EMBL/GenBank/DDBJ whole genome shotgun (WGS) entry which is preliminary data.</text>
</comment>
<dbReference type="InterPro" id="IPR027443">
    <property type="entry name" value="IPNS-like_sf"/>
</dbReference>
<evidence type="ECO:0000256" key="1">
    <source>
        <dbReference type="ARBA" id="ARBA00008056"/>
    </source>
</evidence>